<dbReference type="AlphaFoldDB" id="A0A261XXM0"/>
<accession>A0A261XXM0</accession>
<organism evidence="2 3">
    <name type="scientific">Bifiguratus adelaidae</name>
    <dbReference type="NCBI Taxonomy" id="1938954"/>
    <lineage>
        <taxon>Eukaryota</taxon>
        <taxon>Fungi</taxon>
        <taxon>Fungi incertae sedis</taxon>
        <taxon>Mucoromycota</taxon>
        <taxon>Mucoromycotina</taxon>
        <taxon>Endogonomycetes</taxon>
        <taxon>Endogonales</taxon>
        <taxon>Endogonales incertae sedis</taxon>
        <taxon>Bifiguratus</taxon>
    </lineage>
</organism>
<proteinExistence type="predicted"/>
<keyword evidence="1" id="KW-0812">Transmembrane</keyword>
<comment type="caution">
    <text evidence="2">The sequence shown here is derived from an EMBL/GenBank/DDBJ whole genome shotgun (WGS) entry which is preliminary data.</text>
</comment>
<gene>
    <name evidence="2" type="ORF">BZG36_03363</name>
</gene>
<sequence length="120" mass="13261">MATAWMTNSVNSDAQVAGTMSAGTTLAEIGTLLTTMFLYAGWPEDAPRYQRSNMIVMTIGLLGALVAIGLRFEFASALYRIIYALCIQIPSPFSDKANFFSKPVLVRIYYNLEIKVHPKC</sequence>
<evidence type="ECO:0000256" key="1">
    <source>
        <dbReference type="SAM" id="Phobius"/>
    </source>
</evidence>
<feature type="transmembrane region" description="Helical" evidence="1">
    <location>
        <begin position="20"/>
        <end position="42"/>
    </location>
</feature>
<feature type="transmembrane region" description="Helical" evidence="1">
    <location>
        <begin position="54"/>
        <end position="72"/>
    </location>
</feature>
<keyword evidence="3" id="KW-1185">Reference proteome</keyword>
<evidence type="ECO:0000313" key="3">
    <source>
        <dbReference type="Proteomes" id="UP000242875"/>
    </source>
</evidence>
<keyword evidence="1" id="KW-1133">Transmembrane helix</keyword>
<keyword evidence="1" id="KW-0472">Membrane</keyword>
<evidence type="ECO:0000313" key="2">
    <source>
        <dbReference type="EMBL" id="OZJ03097.1"/>
    </source>
</evidence>
<dbReference type="EMBL" id="MVBO01000104">
    <property type="protein sequence ID" value="OZJ03097.1"/>
    <property type="molecule type" value="Genomic_DNA"/>
</dbReference>
<protein>
    <submittedName>
        <fullName evidence="2">Uncharacterized protein</fullName>
    </submittedName>
</protein>
<name>A0A261XXM0_9FUNG</name>
<dbReference type="Proteomes" id="UP000242875">
    <property type="component" value="Unassembled WGS sequence"/>
</dbReference>
<reference evidence="2 3" key="1">
    <citation type="journal article" date="2017" name="Mycologia">
        <title>Bifiguratus adelaidae, gen. et sp. nov., a new member of Mucoromycotina in endophytic and soil-dwelling habitats.</title>
        <authorList>
            <person name="Torres-Cruz T.J."/>
            <person name="Billingsley Tobias T.L."/>
            <person name="Almatruk M."/>
            <person name="Hesse C."/>
            <person name="Kuske C.R."/>
            <person name="Desiro A."/>
            <person name="Benucci G.M."/>
            <person name="Bonito G."/>
            <person name="Stajich J.E."/>
            <person name="Dunlap C."/>
            <person name="Arnold A.E."/>
            <person name="Porras-Alfaro A."/>
        </authorList>
    </citation>
    <scope>NUCLEOTIDE SEQUENCE [LARGE SCALE GENOMIC DNA]</scope>
    <source>
        <strain evidence="2 3">AZ0501</strain>
    </source>
</reference>